<dbReference type="CDD" id="cd06581">
    <property type="entry name" value="TM_PBP1_LivM_like"/>
    <property type="match status" value="1"/>
</dbReference>
<dbReference type="AlphaFoldDB" id="A0A830FLH9"/>
<organism evidence="7 8">
    <name type="scientific">Halocalculus aciditolerans</name>
    <dbReference type="NCBI Taxonomy" id="1383812"/>
    <lineage>
        <taxon>Archaea</taxon>
        <taxon>Methanobacteriati</taxon>
        <taxon>Methanobacteriota</taxon>
        <taxon>Stenosarchaea group</taxon>
        <taxon>Halobacteria</taxon>
        <taxon>Halobacteriales</taxon>
        <taxon>Halobacteriaceae</taxon>
        <taxon>Halocalculus</taxon>
    </lineage>
</organism>
<dbReference type="Pfam" id="PF02653">
    <property type="entry name" value="BPD_transp_2"/>
    <property type="match status" value="1"/>
</dbReference>
<feature type="transmembrane region" description="Helical" evidence="6">
    <location>
        <begin position="105"/>
        <end position="126"/>
    </location>
</feature>
<sequence length="352" mass="38608">MSELRERYRAFDDHRYSGVAKGALGFGLLAVLPQLIAVSVAGVSIDQWVSVKILVLTLIFAFSAQAWNIMSGYTGQFSFGHAAFFGIGAYATQALLATYGLNPWIGMLVGGLLAAVYGLFVGVLCFRYNLKGHYFALATLAFAELLRVVVQNTSELNGANGYYKPFARDYASGPGLAAFQFQTDLPYYYVILAFLIIVTAVAWAIRNSWIGLYFFSIREDEDAAASVGVPTNRYKIYGVVISAFFTAWAGAFWSMYYNTIQPSTVFDLFLNVRLLLPAVVGGPGTLIGPIIGSFFVTPVSEVLRTTFDQVNGLSHVVYGLVLILIVLYSPKGIVNWPARFRALLGRTEEDDD</sequence>
<feature type="transmembrane region" description="Helical" evidence="6">
    <location>
        <begin position="316"/>
        <end position="334"/>
    </location>
</feature>
<reference evidence="7" key="2">
    <citation type="submission" date="2020-09" db="EMBL/GenBank/DDBJ databases">
        <authorList>
            <person name="Sun Q."/>
            <person name="Ohkuma M."/>
        </authorList>
    </citation>
    <scope>NUCLEOTIDE SEQUENCE</scope>
    <source>
        <strain evidence="7">JCM 19596</strain>
    </source>
</reference>
<feature type="transmembrane region" description="Helical" evidence="6">
    <location>
        <begin position="187"/>
        <end position="205"/>
    </location>
</feature>
<evidence type="ECO:0000256" key="5">
    <source>
        <dbReference type="ARBA" id="ARBA00023136"/>
    </source>
</evidence>
<dbReference type="GO" id="GO:0005886">
    <property type="term" value="C:plasma membrane"/>
    <property type="evidence" value="ECO:0007669"/>
    <property type="project" value="UniProtKB-SubCell"/>
</dbReference>
<gene>
    <name evidence="7" type="ORF">GCM10009039_26970</name>
</gene>
<dbReference type="InterPro" id="IPR043428">
    <property type="entry name" value="LivM-like"/>
</dbReference>
<evidence type="ECO:0000256" key="6">
    <source>
        <dbReference type="SAM" id="Phobius"/>
    </source>
</evidence>
<dbReference type="PANTHER" id="PTHR30482">
    <property type="entry name" value="HIGH-AFFINITY BRANCHED-CHAIN AMINO ACID TRANSPORT SYSTEM PERMEASE"/>
    <property type="match status" value="1"/>
</dbReference>
<evidence type="ECO:0000256" key="1">
    <source>
        <dbReference type="ARBA" id="ARBA00004651"/>
    </source>
</evidence>
<evidence type="ECO:0000256" key="2">
    <source>
        <dbReference type="ARBA" id="ARBA00022475"/>
    </source>
</evidence>
<evidence type="ECO:0000256" key="4">
    <source>
        <dbReference type="ARBA" id="ARBA00022989"/>
    </source>
</evidence>
<proteinExistence type="predicted"/>
<keyword evidence="5 6" id="KW-0472">Membrane</keyword>
<accession>A0A830FLH9</accession>
<protein>
    <submittedName>
        <fullName evidence="7">Branched-chain amino acid ABC transporter permease</fullName>
    </submittedName>
</protein>
<feature type="transmembrane region" description="Helical" evidence="6">
    <location>
        <begin position="21"/>
        <end position="43"/>
    </location>
</feature>
<evidence type="ECO:0000313" key="7">
    <source>
        <dbReference type="EMBL" id="GGL67603.1"/>
    </source>
</evidence>
<evidence type="ECO:0000313" key="8">
    <source>
        <dbReference type="Proteomes" id="UP000607197"/>
    </source>
</evidence>
<dbReference type="EMBL" id="BMPG01000003">
    <property type="protein sequence ID" value="GGL67603.1"/>
    <property type="molecule type" value="Genomic_DNA"/>
</dbReference>
<comment type="caution">
    <text evidence="7">The sequence shown here is derived from an EMBL/GenBank/DDBJ whole genome shotgun (WGS) entry which is preliminary data.</text>
</comment>
<keyword evidence="8" id="KW-1185">Reference proteome</keyword>
<comment type="subcellular location">
    <subcellularLocation>
        <location evidence="1">Cell membrane</location>
        <topology evidence="1">Multi-pass membrane protein</topology>
    </subcellularLocation>
</comment>
<evidence type="ECO:0000256" key="3">
    <source>
        <dbReference type="ARBA" id="ARBA00022692"/>
    </source>
</evidence>
<keyword evidence="4 6" id="KW-1133">Transmembrane helix</keyword>
<dbReference type="Proteomes" id="UP000607197">
    <property type="component" value="Unassembled WGS sequence"/>
</dbReference>
<reference evidence="7" key="1">
    <citation type="journal article" date="2014" name="Int. J. Syst. Evol. Microbiol.">
        <title>Complete genome sequence of Corynebacterium casei LMG S-19264T (=DSM 44701T), isolated from a smear-ripened cheese.</title>
        <authorList>
            <consortium name="US DOE Joint Genome Institute (JGI-PGF)"/>
            <person name="Walter F."/>
            <person name="Albersmeier A."/>
            <person name="Kalinowski J."/>
            <person name="Ruckert C."/>
        </authorList>
    </citation>
    <scope>NUCLEOTIDE SEQUENCE</scope>
    <source>
        <strain evidence="7">JCM 19596</strain>
    </source>
</reference>
<dbReference type="GO" id="GO:0015658">
    <property type="term" value="F:branched-chain amino acid transmembrane transporter activity"/>
    <property type="evidence" value="ECO:0007669"/>
    <property type="project" value="InterPro"/>
</dbReference>
<feature type="transmembrane region" description="Helical" evidence="6">
    <location>
        <begin position="79"/>
        <end position="99"/>
    </location>
</feature>
<feature type="transmembrane region" description="Helical" evidence="6">
    <location>
        <begin position="274"/>
        <end position="296"/>
    </location>
</feature>
<feature type="transmembrane region" description="Helical" evidence="6">
    <location>
        <begin position="236"/>
        <end position="253"/>
    </location>
</feature>
<name>A0A830FLH9_9EURY</name>
<dbReference type="PANTHER" id="PTHR30482:SF10">
    <property type="entry name" value="HIGH-AFFINITY BRANCHED-CHAIN AMINO ACID TRANSPORT PROTEIN BRAE"/>
    <property type="match status" value="1"/>
</dbReference>
<feature type="transmembrane region" description="Helical" evidence="6">
    <location>
        <begin position="49"/>
        <end position="67"/>
    </location>
</feature>
<dbReference type="OrthoDB" id="30958at2157"/>
<dbReference type="InterPro" id="IPR001851">
    <property type="entry name" value="ABC_transp_permease"/>
</dbReference>
<dbReference type="RefSeq" id="WP_188979761.1">
    <property type="nucleotide sequence ID" value="NZ_BMPG01000003.1"/>
</dbReference>
<keyword evidence="2" id="KW-1003">Cell membrane</keyword>
<keyword evidence="3 6" id="KW-0812">Transmembrane</keyword>